<dbReference type="Gene3D" id="2.30.42.10">
    <property type="match status" value="1"/>
</dbReference>
<dbReference type="GO" id="GO:0015629">
    <property type="term" value="C:actin cytoskeleton"/>
    <property type="evidence" value="ECO:0007669"/>
    <property type="project" value="TreeGrafter"/>
</dbReference>
<dbReference type="GO" id="GO:0019722">
    <property type="term" value="P:calcium-mediated signaling"/>
    <property type="evidence" value="ECO:0007669"/>
    <property type="project" value="TreeGrafter"/>
</dbReference>
<reference evidence="4" key="2">
    <citation type="submission" date="2025-08" db="UniProtKB">
        <authorList>
            <consortium name="Ensembl"/>
        </authorList>
    </citation>
    <scope>IDENTIFICATION</scope>
    <source>
        <strain evidence="4">Guanapo</strain>
    </source>
</reference>
<dbReference type="GO" id="GO:0051015">
    <property type="term" value="F:actin filament binding"/>
    <property type="evidence" value="ECO:0007669"/>
    <property type="project" value="TreeGrafter"/>
</dbReference>
<accession>A0A3P9PE37</accession>
<evidence type="ECO:0000259" key="3">
    <source>
        <dbReference type="PROSITE" id="PS50106"/>
    </source>
</evidence>
<sequence length="88" mass="9600">MFFLLPPPPGVDGLGISIIGMGVGADQGLEKLGIFVKTITEGGATHKDGRIQVNDQIVEVDGVSLVGVSQLRVWLRKNKTWDFFFLMQ</sequence>
<organism evidence="4 5">
    <name type="scientific">Poecilia reticulata</name>
    <name type="common">Guppy</name>
    <name type="synonym">Acanthophacelus reticulatus</name>
    <dbReference type="NCBI Taxonomy" id="8081"/>
    <lineage>
        <taxon>Eukaryota</taxon>
        <taxon>Metazoa</taxon>
        <taxon>Chordata</taxon>
        <taxon>Craniata</taxon>
        <taxon>Vertebrata</taxon>
        <taxon>Euteleostomi</taxon>
        <taxon>Actinopterygii</taxon>
        <taxon>Neopterygii</taxon>
        <taxon>Teleostei</taxon>
        <taxon>Neoteleostei</taxon>
        <taxon>Acanthomorphata</taxon>
        <taxon>Ovalentaria</taxon>
        <taxon>Atherinomorphae</taxon>
        <taxon>Cyprinodontiformes</taxon>
        <taxon>Poeciliidae</taxon>
        <taxon>Poeciliinae</taxon>
        <taxon>Poecilia</taxon>
    </lineage>
</organism>
<name>A0A3P9PE37_POERE</name>
<reference evidence="5" key="1">
    <citation type="submission" date="2013-11" db="EMBL/GenBank/DDBJ databases">
        <title>The genomic landscape of the Guanapo guppy.</title>
        <authorList>
            <person name="Kuenstner A."/>
            <person name="Dreyer C."/>
        </authorList>
    </citation>
    <scope>NUCLEOTIDE SEQUENCE</scope>
    <source>
        <strain evidence="5">Guanapo</strain>
    </source>
</reference>
<dbReference type="GO" id="GO:0031175">
    <property type="term" value="P:neuron projection development"/>
    <property type="evidence" value="ECO:0007669"/>
    <property type="project" value="TreeGrafter"/>
</dbReference>
<dbReference type="SMART" id="SM00228">
    <property type="entry name" value="PDZ"/>
    <property type="match status" value="1"/>
</dbReference>
<dbReference type="PANTHER" id="PTHR16154:SF26">
    <property type="entry name" value="PROTEIN PHOSPHATASE 1 REGULATORY SUBUNIT 9 LIKE"/>
    <property type="match status" value="1"/>
</dbReference>
<protein>
    <recommendedName>
        <fullName evidence="3">PDZ domain-containing protein</fullName>
    </recommendedName>
</protein>
<evidence type="ECO:0000313" key="4">
    <source>
        <dbReference type="Ensembl" id="ENSPREP00000020216.1"/>
    </source>
</evidence>
<reference evidence="4" key="3">
    <citation type="submission" date="2025-09" db="UniProtKB">
        <authorList>
            <consortium name="Ensembl"/>
        </authorList>
    </citation>
    <scope>IDENTIFICATION</scope>
    <source>
        <strain evidence="4">Guanapo</strain>
    </source>
</reference>
<evidence type="ECO:0000313" key="5">
    <source>
        <dbReference type="Proteomes" id="UP000242638"/>
    </source>
</evidence>
<keyword evidence="1" id="KW-0597">Phosphoprotein</keyword>
<dbReference type="InterPro" id="IPR001478">
    <property type="entry name" value="PDZ"/>
</dbReference>
<dbReference type="GO" id="GO:0005737">
    <property type="term" value="C:cytoplasm"/>
    <property type="evidence" value="ECO:0007669"/>
    <property type="project" value="TreeGrafter"/>
</dbReference>
<dbReference type="GeneTree" id="ENSGT00940000164127"/>
<evidence type="ECO:0000256" key="1">
    <source>
        <dbReference type="ARBA" id="ARBA00022553"/>
    </source>
</evidence>
<dbReference type="Ensembl" id="ENSPRET00000020431.1">
    <property type="protein sequence ID" value="ENSPREP00000020216.1"/>
    <property type="gene ID" value="ENSPREG00000013683.1"/>
</dbReference>
<evidence type="ECO:0000256" key="2">
    <source>
        <dbReference type="ARBA" id="ARBA00023054"/>
    </source>
</evidence>
<dbReference type="Bgee" id="ENSPREG00000013683">
    <property type="expression patterns" value="Expressed in caudal fin and 1 other cell type or tissue"/>
</dbReference>
<proteinExistence type="predicted"/>
<dbReference type="GO" id="GO:0007015">
    <property type="term" value="P:actin filament organization"/>
    <property type="evidence" value="ECO:0007669"/>
    <property type="project" value="TreeGrafter"/>
</dbReference>
<dbReference type="Pfam" id="PF00595">
    <property type="entry name" value="PDZ"/>
    <property type="match status" value="1"/>
</dbReference>
<dbReference type="InterPro" id="IPR043446">
    <property type="entry name" value="Neurabin-like"/>
</dbReference>
<dbReference type="GO" id="GO:0014069">
    <property type="term" value="C:postsynaptic density"/>
    <property type="evidence" value="ECO:0007669"/>
    <property type="project" value="TreeGrafter"/>
</dbReference>
<dbReference type="GO" id="GO:0030425">
    <property type="term" value="C:dendrite"/>
    <property type="evidence" value="ECO:0007669"/>
    <property type="project" value="TreeGrafter"/>
</dbReference>
<keyword evidence="5" id="KW-1185">Reference proteome</keyword>
<keyword evidence="2" id="KW-0175">Coiled coil</keyword>
<dbReference type="PROSITE" id="PS50106">
    <property type="entry name" value="PDZ"/>
    <property type="match status" value="1"/>
</dbReference>
<feature type="domain" description="PDZ" evidence="3">
    <location>
        <begin position="1"/>
        <end position="70"/>
    </location>
</feature>
<dbReference type="AlphaFoldDB" id="A0A3P9PE37"/>
<dbReference type="SUPFAM" id="SSF50156">
    <property type="entry name" value="PDZ domain-like"/>
    <property type="match status" value="1"/>
</dbReference>
<dbReference type="STRING" id="8081.ENSPREP00000020216"/>
<dbReference type="Proteomes" id="UP000242638">
    <property type="component" value="Unassembled WGS sequence"/>
</dbReference>
<dbReference type="PANTHER" id="PTHR16154">
    <property type="entry name" value="NEURABIN"/>
    <property type="match status" value="1"/>
</dbReference>
<dbReference type="InterPro" id="IPR036034">
    <property type="entry name" value="PDZ_sf"/>
</dbReference>